<accession>A0A453IP89</accession>
<sequence>FVCSSSPVPSKMVSFEMNDLKKIGLGLTGFGVFFSFLGIVFFFDKGLIAMGNVNFLFSIFSSTFSIDELTSMHMVDLFSCILSDTLPVRFGFDNWSEINYAVLHKA</sequence>
<dbReference type="GO" id="GO:0006888">
    <property type="term" value="P:endoplasmic reticulum to Golgi vesicle-mediated transport"/>
    <property type="evidence" value="ECO:0007669"/>
    <property type="project" value="InterPro"/>
</dbReference>
<reference evidence="2" key="4">
    <citation type="submission" date="2019-03" db="UniProtKB">
        <authorList>
            <consortium name="EnsemblPlants"/>
        </authorList>
    </citation>
    <scope>IDENTIFICATION</scope>
</reference>
<dbReference type="AlphaFoldDB" id="A0A453IP89"/>
<name>A0A453IP89_AEGTS</name>
<evidence type="ECO:0000313" key="3">
    <source>
        <dbReference type="Proteomes" id="UP000015105"/>
    </source>
</evidence>
<evidence type="ECO:0000313" key="2">
    <source>
        <dbReference type="EnsemblPlants" id="AET4Gv20629800.10"/>
    </source>
</evidence>
<keyword evidence="1" id="KW-0812">Transmembrane</keyword>
<keyword evidence="3" id="KW-1185">Reference proteome</keyword>
<dbReference type="PANTHER" id="PTHR21493:SF253">
    <property type="entry name" value="GOLGI TRANSPORT 1 PROTEIN B"/>
    <property type="match status" value="1"/>
</dbReference>
<reference evidence="2" key="5">
    <citation type="journal article" date="2021" name="G3 (Bethesda)">
        <title>Aegilops tauschii genome assembly Aet v5.0 features greater sequence contiguity and improved annotation.</title>
        <authorList>
            <person name="Wang L."/>
            <person name="Zhu T."/>
            <person name="Rodriguez J.C."/>
            <person name="Deal K.R."/>
            <person name="Dubcovsky J."/>
            <person name="McGuire P.E."/>
            <person name="Lux T."/>
            <person name="Spannagl M."/>
            <person name="Mayer K.F.X."/>
            <person name="Baldrich P."/>
            <person name="Meyers B.C."/>
            <person name="Huo N."/>
            <person name="Gu Y.Q."/>
            <person name="Zhou H."/>
            <person name="Devos K.M."/>
            <person name="Bennetzen J.L."/>
            <person name="Unver T."/>
            <person name="Budak H."/>
            <person name="Gulick P.J."/>
            <person name="Galiba G."/>
            <person name="Kalapos B."/>
            <person name="Nelson D.R."/>
            <person name="Li P."/>
            <person name="You F.M."/>
            <person name="Luo M.C."/>
            <person name="Dvorak J."/>
        </authorList>
    </citation>
    <scope>NUCLEOTIDE SEQUENCE [LARGE SCALE GENOMIC DNA]</scope>
    <source>
        <strain evidence="2">cv. AL8/78</strain>
    </source>
</reference>
<dbReference type="InterPro" id="IPR045176">
    <property type="entry name" value="Got1"/>
</dbReference>
<dbReference type="Proteomes" id="UP000015105">
    <property type="component" value="Chromosome 4D"/>
</dbReference>
<reference evidence="3" key="1">
    <citation type="journal article" date="2014" name="Science">
        <title>Ancient hybridizations among the ancestral genomes of bread wheat.</title>
        <authorList>
            <consortium name="International Wheat Genome Sequencing Consortium,"/>
            <person name="Marcussen T."/>
            <person name="Sandve S.R."/>
            <person name="Heier L."/>
            <person name="Spannagl M."/>
            <person name="Pfeifer M."/>
            <person name="Jakobsen K.S."/>
            <person name="Wulff B.B."/>
            <person name="Steuernagel B."/>
            <person name="Mayer K.F."/>
            <person name="Olsen O.A."/>
        </authorList>
    </citation>
    <scope>NUCLEOTIDE SEQUENCE [LARGE SCALE GENOMIC DNA]</scope>
    <source>
        <strain evidence="3">cv. AL8/78</strain>
    </source>
</reference>
<protein>
    <submittedName>
        <fullName evidence="2">Uncharacterized protein</fullName>
    </submittedName>
</protein>
<proteinExistence type="predicted"/>
<feature type="transmembrane region" description="Helical" evidence="1">
    <location>
        <begin position="23"/>
        <end position="43"/>
    </location>
</feature>
<keyword evidence="1" id="KW-0472">Membrane</keyword>
<dbReference type="GO" id="GO:0042147">
    <property type="term" value="P:retrograde transport, endosome to Golgi"/>
    <property type="evidence" value="ECO:0007669"/>
    <property type="project" value="InterPro"/>
</dbReference>
<dbReference type="PANTHER" id="PTHR21493">
    <property type="entry name" value="CGI-141-RELATED/LIPASE CONTAINING PROTEIN"/>
    <property type="match status" value="1"/>
</dbReference>
<reference evidence="3" key="2">
    <citation type="journal article" date="2017" name="Nat. Plants">
        <title>The Aegilops tauschii genome reveals multiple impacts of transposons.</title>
        <authorList>
            <person name="Zhao G."/>
            <person name="Zou C."/>
            <person name="Li K."/>
            <person name="Wang K."/>
            <person name="Li T."/>
            <person name="Gao L."/>
            <person name="Zhang X."/>
            <person name="Wang H."/>
            <person name="Yang Z."/>
            <person name="Liu X."/>
            <person name="Jiang W."/>
            <person name="Mao L."/>
            <person name="Kong X."/>
            <person name="Jiao Y."/>
            <person name="Jia J."/>
        </authorList>
    </citation>
    <scope>NUCLEOTIDE SEQUENCE [LARGE SCALE GENOMIC DNA]</scope>
    <source>
        <strain evidence="3">cv. AL8/78</strain>
    </source>
</reference>
<evidence type="ECO:0000256" key="1">
    <source>
        <dbReference type="SAM" id="Phobius"/>
    </source>
</evidence>
<dbReference type="GO" id="GO:0005829">
    <property type="term" value="C:cytosol"/>
    <property type="evidence" value="ECO:0007669"/>
    <property type="project" value="GOC"/>
</dbReference>
<organism evidence="2 3">
    <name type="scientific">Aegilops tauschii subsp. strangulata</name>
    <name type="common">Goatgrass</name>
    <dbReference type="NCBI Taxonomy" id="200361"/>
    <lineage>
        <taxon>Eukaryota</taxon>
        <taxon>Viridiplantae</taxon>
        <taxon>Streptophyta</taxon>
        <taxon>Embryophyta</taxon>
        <taxon>Tracheophyta</taxon>
        <taxon>Spermatophyta</taxon>
        <taxon>Magnoliopsida</taxon>
        <taxon>Liliopsida</taxon>
        <taxon>Poales</taxon>
        <taxon>Poaceae</taxon>
        <taxon>BOP clade</taxon>
        <taxon>Pooideae</taxon>
        <taxon>Triticodae</taxon>
        <taxon>Triticeae</taxon>
        <taxon>Triticinae</taxon>
        <taxon>Aegilops</taxon>
    </lineage>
</organism>
<dbReference type="Gramene" id="AET4Gv20629800.10">
    <property type="protein sequence ID" value="AET4Gv20629800.10"/>
    <property type="gene ID" value="AET4Gv20629800"/>
</dbReference>
<keyword evidence="1" id="KW-1133">Transmembrane helix</keyword>
<reference evidence="2" key="3">
    <citation type="journal article" date="2017" name="Nature">
        <title>Genome sequence of the progenitor of the wheat D genome Aegilops tauschii.</title>
        <authorList>
            <person name="Luo M.C."/>
            <person name="Gu Y.Q."/>
            <person name="Puiu D."/>
            <person name="Wang H."/>
            <person name="Twardziok S.O."/>
            <person name="Deal K.R."/>
            <person name="Huo N."/>
            <person name="Zhu T."/>
            <person name="Wang L."/>
            <person name="Wang Y."/>
            <person name="McGuire P.E."/>
            <person name="Liu S."/>
            <person name="Long H."/>
            <person name="Ramasamy R.K."/>
            <person name="Rodriguez J.C."/>
            <person name="Van S.L."/>
            <person name="Yuan L."/>
            <person name="Wang Z."/>
            <person name="Xia Z."/>
            <person name="Xiao L."/>
            <person name="Anderson O.D."/>
            <person name="Ouyang S."/>
            <person name="Liang Y."/>
            <person name="Zimin A.V."/>
            <person name="Pertea G."/>
            <person name="Qi P."/>
            <person name="Bennetzen J.L."/>
            <person name="Dai X."/>
            <person name="Dawson M.W."/>
            <person name="Muller H.G."/>
            <person name="Kugler K."/>
            <person name="Rivarola-Duarte L."/>
            <person name="Spannagl M."/>
            <person name="Mayer K.F.X."/>
            <person name="Lu F.H."/>
            <person name="Bevan M.W."/>
            <person name="Leroy P."/>
            <person name="Li P."/>
            <person name="You F.M."/>
            <person name="Sun Q."/>
            <person name="Liu Z."/>
            <person name="Lyons E."/>
            <person name="Wicker T."/>
            <person name="Salzberg S.L."/>
            <person name="Devos K.M."/>
            <person name="Dvorak J."/>
        </authorList>
    </citation>
    <scope>NUCLEOTIDE SEQUENCE [LARGE SCALE GENOMIC DNA]</scope>
    <source>
        <strain evidence="2">cv. AL8/78</strain>
    </source>
</reference>
<dbReference type="EnsemblPlants" id="AET4Gv20629800.10">
    <property type="protein sequence ID" value="AET4Gv20629800.10"/>
    <property type="gene ID" value="AET4Gv20629800"/>
</dbReference>